<evidence type="ECO:0000259" key="2">
    <source>
        <dbReference type="Pfam" id="PF04892"/>
    </source>
</evidence>
<dbReference type="AlphaFoldDB" id="A0A4R6RX48"/>
<feature type="transmembrane region" description="Helical" evidence="1">
    <location>
        <begin position="39"/>
        <end position="56"/>
    </location>
</feature>
<comment type="caution">
    <text evidence="3">The sequence shown here is derived from an EMBL/GenBank/DDBJ whole genome shotgun (WGS) entry which is preliminary data.</text>
</comment>
<feature type="transmembrane region" description="Helical" evidence="1">
    <location>
        <begin position="76"/>
        <end position="96"/>
    </location>
</feature>
<keyword evidence="1" id="KW-0472">Membrane</keyword>
<dbReference type="RefSeq" id="WP_166644319.1">
    <property type="nucleotide sequence ID" value="NZ_SNYA01000005.1"/>
</dbReference>
<dbReference type="InterPro" id="IPR006976">
    <property type="entry name" value="VanZ-like"/>
</dbReference>
<keyword evidence="4" id="KW-1185">Reference proteome</keyword>
<dbReference type="Pfam" id="PF04892">
    <property type="entry name" value="VanZ"/>
    <property type="match status" value="1"/>
</dbReference>
<feature type="domain" description="VanZ-like" evidence="2">
    <location>
        <begin position="44"/>
        <end position="150"/>
    </location>
</feature>
<feature type="transmembrane region" description="Helical" evidence="1">
    <location>
        <begin position="103"/>
        <end position="121"/>
    </location>
</feature>
<sequence>MLATFLVQYPWVAPVALLGFALVSPFTGWWLLPRRRVTGALLIAAVVAVLAFVFFPTGRTLTVSCQVEWVLPVPGVVEPFANVVLFVPAVFLAALLTRRPLTAAAFGVVGAALIEAMQALLPTLGRSCSTGDWLANSIGALIAAGLAWIARASAARVAHARQRRGALT</sequence>
<dbReference type="Proteomes" id="UP000295601">
    <property type="component" value="Unassembled WGS sequence"/>
</dbReference>
<feature type="transmembrane region" description="Helical" evidence="1">
    <location>
        <begin position="133"/>
        <end position="154"/>
    </location>
</feature>
<proteinExistence type="predicted"/>
<feature type="transmembrane region" description="Helical" evidence="1">
    <location>
        <begin position="12"/>
        <end position="32"/>
    </location>
</feature>
<evidence type="ECO:0000313" key="3">
    <source>
        <dbReference type="EMBL" id="TDP91620.1"/>
    </source>
</evidence>
<accession>A0A4R6RX48</accession>
<gene>
    <name evidence="3" type="ORF">EDF62_2239</name>
</gene>
<keyword evidence="1" id="KW-1133">Transmembrane helix</keyword>
<reference evidence="3 4" key="1">
    <citation type="submission" date="2019-03" db="EMBL/GenBank/DDBJ databases">
        <title>Genomic analyses of the natural microbiome of Caenorhabditis elegans.</title>
        <authorList>
            <person name="Samuel B."/>
        </authorList>
    </citation>
    <scope>NUCLEOTIDE SEQUENCE [LARGE SCALE GENOMIC DNA]</scope>
    <source>
        <strain evidence="3 4">JUb18</strain>
    </source>
</reference>
<evidence type="ECO:0000256" key="1">
    <source>
        <dbReference type="SAM" id="Phobius"/>
    </source>
</evidence>
<dbReference type="EMBL" id="SNYA01000005">
    <property type="protein sequence ID" value="TDP91620.1"/>
    <property type="molecule type" value="Genomic_DNA"/>
</dbReference>
<keyword evidence="1" id="KW-0812">Transmembrane</keyword>
<organism evidence="3 4">
    <name type="scientific">Leucobacter luti</name>
    <dbReference type="NCBI Taxonomy" id="340320"/>
    <lineage>
        <taxon>Bacteria</taxon>
        <taxon>Bacillati</taxon>
        <taxon>Actinomycetota</taxon>
        <taxon>Actinomycetes</taxon>
        <taxon>Micrococcales</taxon>
        <taxon>Microbacteriaceae</taxon>
        <taxon>Leucobacter</taxon>
    </lineage>
</organism>
<name>A0A4R6RX48_9MICO</name>
<protein>
    <submittedName>
        <fullName evidence="3">VanZ like protein</fullName>
    </submittedName>
</protein>
<evidence type="ECO:0000313" key="4">
    <source>
        <dbReference type="Proteomes" id="UP000295601"/>
    </source>
</evidence>